<dbReference type="Proteomes" id="UP000479710">
    <property type="component" value="Unassembled WGS sequence"/>
</dbReference>
<keyword evidence="1" id="KW-0805">Transcription regulation</keyword>
<protein>
    <submittedName>
        <fullName evidence="6">Uncharacterized protein</fullName>
    </submittedName>
</protein>
<organism evidence="6 7">
    <name type="scientific">Oryza meyeriana var. granulata</name>
    <dbReference type="NCBI Taxonomy" id="110450"/>
    <lineage>
        <taxon>Eukaryota</taxon>
        <taxon>Viridiplantae</taxon>
        <taxon>Streptophyta</taxon>
        <taxon>Embryophyta</taxon>
        <taxon>Tracheophyta</taxon>
        <taxon>Spermatophyta</taxon>
        <taxon>Magnoliopsida</taxon>
        <taxon>Liliopsida</taxon>
        <taxon>Poales</taxon>
        <taxon>Poaceae</taxon>
        <taxon>BOP clade</taxon>
        <taxon>Oryzoideae</taxon>
        <taxon>Oryzeae</taxon>
        <taxon>Oryzinae</taxon>
        <taxon>Oryza</taxon>
        <taxon>Oryza meyeriana</taxon>
    </lineage>
</organism>
<evidence type="ECO:0000313" key="7">
    <source>
        <dbReference type="Proteomes" id="UP000479710"/>
    </source>
</evidence>
<feature type="region of interest" description="VHIID" evidence="3">
    <location>
        <begin position="169"/>
        <end position="234"/>
    </location>
</feature>
<dbReference type="AlphaFoldDB" id="A0A6G1EQZ4"/>
<dbReference type="PANTHER" id="PTHR31636">
    <property type="entry name" value="OSJNBA0084A10.13 PROTEIN-RELATED"/>
    <property type="match status" value="1"/>
</dbReference>
<dbReference type="InterPro" id="IPR005202">
    <property type="entry name" value="TF_GRAS"/>
</dbReference>
<feature type="region of interest" description="Disordered" evidence="4">
    <location>
        <begin position="482"/>
        <end position="506"/>
    </location>
</feature>
<feature type="short sequence motif" description="LXXLL motif" evidence="3">
    <location>
        <begin position="298"/>
        <end position="302"/>
    </location>
</feature>
<dbReference type="OrthoDB" id="631113at2759"/>
<feature type="signal peptide" evidence="5">
    <location>
        <begin position="1"/>
        <end position="20"/>
    </location>
</feature>
<evidence type="ECO:0000256" key="2">
    <source>
        <dbReference type="ARBA" id="ARBA00023163"/>
    </source>
</evidence>
<gene>
    <name evidence="6" type="ORF">E2562_029219</name>
</gene>
<proteinExistence type="inferred from homology"/>
<feature type="region of interest" description="Leucine repeat II (LRII)" evidence="3">
    <location>
        <begin position="248"/>
        <end position="280"/>
    </location>
</feature>
<evidence type="ECO:0000256" key="4">
    <source>
        <dbReference type="SAM" id="MobiDB-lite"/>
    </source>
</evidence>
<dbReference type="EMBL" id="SPHZ02000003">
    <property type="protein sequence ID" value="KAF0926992.1"/>
    <property type="molecule type" value="Genomic_DNA"/>
</dbReference>
<name>A0A6G1EQZ4_9ORYZ</name>
<feature type="region of interest" description="SAW" evidence="3">
    <location>
        <begin position="393"/>
        <end position="467"/>
    </location>
</feature>
<dbReference type="Pfam" id="PF03514">
    <property type="entry name" value="GRAS"/>
    <property type="match status" value="1"/>
</dbReference>
<keyword evidence="7" id="KW-1185">Reference proteome</keyword>
<evidence type="ECO:0000256" key="3">
    <source>
        <dbReference type="PROSITE-ProRule" id="PRU01191"/>
    </source>
</evidence>
<keyword evidence="2" id="KW-0804">Transcription</keyword>
<evidence type="ECO:0000256" key="1">
    <source>
        <dbReference type="ARBA" id="ARBA00023015"/>
    </source>
</evidence>
<comment type="similarity">
    <text evidence="3">Belongs to the GRAS family.</text>
</comment>
<feature type="short sequence motif" description="VHIID" evidence="3">
    <location>
        <begin position="200"/>
        <end position="204"/>
    </location>
</feature>
<reference evidence="6 7" key="1">
    <citation type="submission" date="2019-11" db="EMBL/GenBank/DDBJ databases">
        <title>Whole genome sequence of Oryza granulata.</title>
        <authorList>
            <person name="Li W."/>
        </authorList>
    </citation>
    <scope>NUCLEOTIDE SEQUENCE [LARGE SCALE GENOMIC DNA]</scope>
    <source>
        <strain evidence="7">cv. Menghai</strain>
        <tissue evidence="6">Leaf</tissue>
    </source>
</reference>
<dbReference type="PROSITE" id="PS50985">
    <property type="entry name" value="GRAS"/>
    <property type="match status" value="1"/>
</dbReference>
<feature type="chain" id="PRO_5026285794" evidence="5">
    <location>
        <begin position="21"/>
        <end position="506"/>
    </location>
</feature>
<sequence length="506" mass="53943">MAHFGGFGGWSAMEVAAAAAAALANSTNAAAAALANSTNGNGNGDGAAYHADPAAMYASLTPGMTVVPGRVPSALQIESARRCQELEKMAVRSVNLLVTCAGAIQAGDYAAAAGSLSDAREIFAKMPTHTGIGRVLTHFADALAERLFPAFPQSAPPPPPPRAEQRELFRSFYEAGPYVKFVHFTANQAILEAFEGCNSVHVIDFDLKDGVQWPSLIQALAVRPGGPPFLRITGIGPHAGGNRDELRDVGIRLAEFARSFNVPFAFRGIAADQLDGLRPWMFQVAPGEAVAVNSVLQLHRLLVDQDAAATSFPAPIDAVLDLVASMNPKIFTVVEQEADHNKSSLLERFTNSLFYYASMFDSLEAVSRHAGGDGAGNPLAEAYLQGEIADIVSREGSSRVERHEQMPRWMERLRRAGLTQLPLGPAALWHAMQVREFTSAGFGVQETGGFLTLTWHNQKLYSASVWRATAGKKMMVGADAMEESPDSNKNGGGGTSGHGVLNQIMQ</sequence>
<keyword evidence="5" id="KW-0732">Signal</keyword>
<comment type="caution">
    <text evidence="3">Lacks conserved residue(s) required for the propagation of feature annotation.</text>
</comment>
<evidence type="ECO:0000313" key="6">
    <source>
        <dbReference type="EMBL" id="KAF0926992.1"/>
    </source>
</evidence>
<evidence type="ECO:0000256" key="5">
    <source>
        <dbReference type="SAM" id="SignalP"/>
    </source>
</evidence>
<comment type="caution">
    <text evidence="6">The sequence shown here is derived from an EMBL/GenBank/DDBJ whole genome shotgun (WGS) entry which is preliminary data.</text>
</comment>
<accession>A0A6G1EQZ4</accession>